<dbReference type="Pfam" id="PF01311">
    <property type="entry name" value="Bac_export_1"/>
    <property type="match status" value="1"/>
</dbReference>
<proteinExistence type="inferred from homology"/>
<keyword evidence="12" id="KW-1185">Reference proteome</keyword>
<dbReference type="InterPro" id="IPR006303">
    <property type="entry name" value="FliR"/>
</dbReference>
<evidence type="ECO:0000313" key="11">
    <source>
        <dbReference type="EMBL" id="MDA5193235.1"/>
    </source>
</evidence>
<feature type="transmembrane region" description="Helical" evidence="10">
    <location>
        <begin position="127"/>
        <end position="151"/>
    </location>
</feature>
<evidence type="ECO:0000256" key="6">
    <source>
        <dbReference type="ARBA" id="ARBA00022989"/>
    </source>
</evidence>
<feature type="transmembrane region" description="Helical" evidence="10">
    <location>
        <begin position="69"/>
        <end position="89"/>
    </location>
</feature>
<feature type="transmembrane region" description="Helical" evidence="10">
    <location>
        <begin position="39"/>
        <end position="57"/>
    </location>
</feature>
<dbReference type="RefSeq" id="WP_274942929.1">
    <property type="nucleotide sequence ID" value="NZ_JANWOI010000001.1"/>
</dbReference>
<dbReference type="EMBL" id="JANWOI010000001">
    <property type="protein sequence ID" value="MDA5193235.1"/>
    <property type="molecule type" value="Genomic_DNA"/>
</dbReference>
<dbReference type="PRINTS" id="PR00953">
    <property type="entry name" value="TYPE3IMRPROT"/>
</dbReference>
<dbReference type="GO" id="GO:0005886">
    <property type="term" value="C:plasma membrane"/>
    <property type="evidence" value="ECO:0007669"/>
    <property type="project" value="UniProtKB-SubCell"/>
</dbReference>
<dbReference type="GO" id="GO:0006605">
    <property type="term" value="P:protein targeting"/>
    <property type="evidence" value="ECO:0007669"/>
    <property type="project" value="UniProtKB-UniRule"/>
</dbReference>
<feature type="transmembrane region" description="Helical" evidence="10">
    <location>
        <begin position="95"/>
        <end position="115"/>
    </location>
</feature>
<organism evidence="11 12">
    <name type="scientific">Govanella unica</name>
    <dbReference type="NCBI Taxonomy" id="2975056"/>
    <lineage>
        <taxon>Bacteria</taxon>
        <taxon>Pseudomonadati</taxon>
        <taxon>Pseudomonadota</taxon>
        <taxon>Alphaproteobacteria</taxon>
        <taxon>Emcibacterales</taxon>
        <taxon>Govanellaceae</taxon>
        <taxon>Govanella</taxon>
    </lineage>
</organism>
<feature type="transmembrane region" description="Helical" evidence="10">
    <location>
        <begin position="12"/>
        <end position="33"/>
    </location>
</feature>
<evidence type="ECO:0000256" key="1">
    <source>
        <dbReference type="ARBA" id="ARBA00002578"/>
    </source>
</evidence>
<feature type="transmembrane region" description="Helical" evidence="10">
    <location>
        <begin position="189"/>
        <end position="209"/>
    </location>
</feature>
<name>A0A9X3TWF7_9PROT</name>
<dbReference type="PANTHER" id="PTHR30065">
    <property type="entry name" value="FLAGELLAR BIOSYNTHETIC PROTEIN FLIR"/>
    <property type="match status" value="1"/>
</dbReference>
<dbReference type="AlphaFoldDB" id="A0A9X3TWF7"/>
<comment type="function">
    <text evidence="1 10">Role in flagellar biosynthesis.</text>
</comment>
<accession>A0A9X3TWF7</accession>
<evidence type="ECO:0000256" key="3">
    <source>
        <dbReference type="ARBA" id="ARBA00021717"/>
    </source>
</evidence>
<dbReference type="GO" id="GO:0009425">
    <property type="term" value="C:bacterial-type flagellum basal body"/>
    <property type="evidence" value="ECO:0007669"/>
    <property type="project" value="UniProtKB-SubCell"/>
</dbReference>
<evidence type="ECO:0000256" key="2">
    <source>
        <dbReference type="ARBA" id="ARBA00009772"/>
    </source>
</evidence>
<evidence type="ECO:0000256" key="5">
    <source>
        <dbReference type="ARBA" id="ARBA00022692"/>
    </source>
</evidence>
<protein>
    <recommendedName>
        <fullName evidence="3 9">Flagellar biosynthetic protein FliR</fullName>
    </recommendedName>
</protein>
<evidence type="ECO:0000256" key="9">
    <source>
        <dbReference type="NCBIfam" id="TIGR01400"/>
    </source>
</evidence>
<gene>
    <name evidence="11" type="primary">fliR</name>
    <name evidence="11" type="ORF">NYP16_04590</name>
</gene>
<comment type="similarity">
    <text evidence="2 10">Belongs to the FliR/MopE/SpaR family.</text>
</comment>
<evidence type="ECO:0000256" key="10">
    <source>
        <dbReference type="RuleBase" id="RU362071"/>
    </source>
</evidence>
<dbReference type="Proteomes" id="UP001141619">
    <property type="component" value="Unassembled WGS sequence"/>
</dbReference>
<evidence type="ECO:0000256" key="8">
    <source>
        <dbReference type="ARBA" id="ARBA00023143"/>
    </source>
</evidence>
<comment type="caution">
    <text evidence="11">The sequence shown here is derived from an EMBL/GenBank/DDBJ whole genome shotgun (WGS) entry which is preliminary data.</text>
</comment>
<dbReference type="NCBIfam" id="TIGR01400">
    <property type="entry name" value="fliR"/>
    <property type="match status" value="1"/>
</dbReference>
<reference evidence="11" key="1">
    <citation type="submission" date="2022-08" db="EMBL/GenBank/DDBJ databases">
        <authorList>
            <person name="Vandamme P."/>
            <person name="Hettiarachchi A."/>
            <person name="Peeters C."/>
            <person name="Cnockaert M."/>
            <person name="Carlier A."/>
        </authorList>
    </citation>
    <scope>NUCLEOTIDE SEQUENCE</scope>
    <source>
        <strain evidence="11">LMG 31809</strain>
    </source>
</reference>
<keyword evidence="4 10" id="KW-1003">Cell membrane</keyword>
<dbReference type="InterPro" id="IPR002010">
    <property type="entry name" value="T3SS_IM_R"/>
</dbReference>
<evidence type="ECO:0000256" key="4">
    <source>
        <dbReference type="ARBA" id="ARBA00022475"/>
    </source>
</evidence>
<evidence type="ECO:0000313" key="12">
    <source>
        <dbReference type="Proteomes" id="UP001141619"/>
    </source>
</evidence>
<keyword evidence="7 10" id="KW-0472">Membrane</keyword>
<dbReference type="GO" id="GO:0044780">
    <property type="term" value="P:bacterial-type flagellum assembly"/>
    <property type="evidence" value="ECO:0007669"/>
    <property type="project" value="UniProtKB-UniRule"/>
</dbReference>
<keyword evidence="11" id="KW-0969">Cilium</keyword>
<keyword evidence="5 10" id="KW-0812">Transmembrane</keyword>
<feature type="transmembrane region" description="Helical" evidence="10">
    <location>
        <begin position="221"/>
        <end position="242"/>
    </location>
</feature>
<dbReference type="PANTHER" id="PTHR30065:SF8">
    <property type="entry name" value="FLAGELLAR BIOSYNTHETIC PROTEIN FLIR"/>
    <property type="match status" value="1"/>
</dbReference>
<comment type="subcellular location">
    <subcellularLocation>
        <location evidence="10">Cell membrane</location>
        <topology evidence="10">Multi-pass membrane protein</topology>
    </subcellularLocation>
    <subcellularLocation>
        <location evidence="10">Bacterial flagellum basal body</location>
    </subcellularLocation>
</comment>
<reference evidence="11" key="2">
    <citation type="journal article" date="2023" name="Syst. Appl. Microbiol.">
        <title>Govania unica gen. nov., sp. nov., a rare biosphere bacterium that represents a novel family in the class Alphaproteobacteria.</title>
        <authorList>
            <person name="Vandamme P."/>
            <person name="Peeters C."/>
            <person name="Hettiarachchi A."/>
            <person name="Cnockaert M."/>
            <person name="Carlier A."/>
        </authorList>
    </citation>
    <scope>NUCLEOTIDE SEQUENCE</scope>
    <source>
        <strain evidence="11">LMG 31809</strain>
    </source>
</reference>
<evidence type="ECO:0000256" key="7">
    <source>
        <dbReference type="ARBA" id="ARBA00023136"/>
    </source>
</evidence>
<keyword evidence="11" id="KW-0282">Flagellum</keyword>
<keyword evidence="8 10" id="KW-0975">Bacterial flagellum</keyword>
<sequence length="254" mass="27437">MPNLAQFTSAELFAFLLVFARIGSMVMIMPAFGETSIPAQIRLALALTLSLVILPLVRTKLPAMPQQVFMLFLLLFGEIVIGLAVAGAIRLMISALHVAGVVMSTFTGLGAAMAFDPSQGSQGAILGTFLTLLGVLLIFVTDMHHMLIAVLRDSYDLMPSGAMPPSADLAKLAITTVSEAFKLGIEMSIPFILFGLVFNISLGLVARLMPQLQIFFIAMPLNLMLGFSILFMSISGSMLWFLQHFEGRLALLLK</sequence>
<keyword evidence="11" id="KW-0966">Cell projection</keyword>
<keyword evidence="6 10" id="KW-1133">Transmembrane helix</keyword>